<dbReference type="FunFam" id="3.40.50.300:FF:001535">
    <property type="entry name" value="Interferon induced protein 44"/>
    <property type="match status" value="1"/>
</dbReference>
<dbReference type="GO" id="GO:0098586">
    <property type="term" value="P:cellular response to virus"/>
    <property type="evidence" value="ECO:0007669"/>
    <property type="project" value="Ensembl"/>
</dbReference>
<protein>
    <recommendedName>
        <fullName evidence="5">Interferon-induced protein 44</fullName>
    </recommendedName>
</protein>
<dbReference type="Ensembl" id="ENSSBOT00000038600.1">
    <property type="protein sequence ID" value="ENSSBOP00000021758.1"/>
    <property type="gene ID" value="ENSSBOG00000027429.1"/>
</dbReference>
<evidence type="ECO:0000256" key="2">
    <source>
        <dbReference type="ARBA" id="ARBA00009243"/>
    </source>
</evidence>
<dbReference type="PANTHER" id="PTHR14241:SF3">
    <property type="entry name" value="INTERFERON-INDUCED PROTEIN 44"/>
    <property type="match status" value="1"/>
</dbReference>
<reference evidence="7" key="1">
    <citation type="submission" date="2025-08" db="UniProtKB">
        <authorList>
            <consortium name="Ensembl"/>
        </authorList>
    </citation>
    <scope>IDENTIFICATION</scope>
</reference>
<dbReference type="GeneTree" id="ENSGT00940000162964"/>
<keyword evidence="3" id="KW-0963">Cytoplasm</keyword>
<reference evidence="7" key="2">
    <citation type="submission" date="2025-09" db="UniProtKB">
        <authorList>
            <consortium name="Ensembl"/>
        </authorList>
    </citation>
    <scope>IDENTIFICATION</scope>
</reference>
<dbReference type="GO" id="GO:0005737">
    <property type="term" value="C:cytoplasm"/>
    <property type="evidence" value="ECO:0007669"/>
    <property type="project" value="UniProtKB-SubCell"/>
</dbReference>
<dbReference type="GO" id="GO:0006955">
    <property type="term" value="P:immune response"/>
    <property type="evidence" value="ECO:0007669"/>
    <property type="project" value="TreeGrafter"/>
</dbReference>
<dbReference type="AlphaFoldDB" id="A0A2K6TQ13"/>
<feature type="domain" description="TLDc" evidence="6">
    <location>
        <begin position="1"/>
        <end position="151"/>
    </location>
</feature>
<evidence type="ECO:0000256" key="3">
    <source>
        <dbReference type="ARBA" id="ARBA00022490"/>
    </source>
</evidence>
<evidence type="ECO:0000313" key="8">
    <source>
        <dbReference type="Proteomes" id="UP000233220"/>
    </source>
</evidence>
<proteinExistence type="inferred from homology"/>
<dbReference type="Pfam" id="PF07534">
    <property type="entry name" value="TLD"/>
    <property type="match status" value="1"/>
</dbReference>
<evidence type="ECO:0000313" key="7">
    <source>
        <dbReference type="Ensembl" id="ENSSBOP00000021758.1"/>
    </source>
</evidence>
<organism evidence="7 8">
    <name type="scientific">Saimiri boliviensis boliviensis</name>
    <name type="common">Bolivian squirrel monkey</name>
    <dbReference type="NCBI Taxonomy" id="39432"/>
    <lineage>
        <taxon>Eukaryota</taxon>
        <taxon>Metazoa</taxon>
        <taxon>Chordata</taxon>
        <taxon>Craniata</taxon>
        <taxon>Vertebrata</taxon>
        <taxon>Euteleostomi</taxon>
        <taxon>Mammalia</taxon>
        <taxon>Eutheria</taxon>
        <taxon>Euarchontoglires</taxon>
        <taxon>Primates</taxon>
        <taxon>Haplorrhini</taxon>
        <taxon>Platyrrhini</taxon>
        <taxon>Cebidae</taxon>
        <taxon>Saimiriinae</taxon>
        <taxon>Saimiri</taxon>
    </lineage>
</organism>
<dbReference type="STRING" id="39432.ENSSBOP00000021758"/>
<evidence type="ECO:0000256" key="4">
    <source>
        <dbReference type="ARBA" id="ARBA00055327"/>
    </source>
</evidence>
<evidence type="ECO:0000256" key="5">
    <source>
        <dbReference type="ARBA" id="ARBA00073671"/>
    </source>
</evidence>
<accession>A0A2K6TQ13</accession>
<keyword evidence="8" id="KW-1185">Reference proteome</keyword>
<dbReference type="OMA" id="NSMKPIT"/>
<comment type="function">
    <text evidence="4">This protein aggregates to form microtubular structures.</text>
</comment>
<gene>
    <name evidence="7" type="primary">IFI44</name>
</gene>
<dbReference type="PANTHER" id="PTHR14241">
    <property type="entry name" value="INTERFERON-INDUCED PROTEIN 44"/>
    <property type="match status" value="1"/>
</dbReference>
<evidence type="ECO:0000259" key="6">
    <source>
        <dbReference type="PROSITE" id="PS51886"/>
    </source>
</evidence>
<dbReference type="GO" id="GO:0009617">
    <property type="term" value="P:response to bacterium"/>
    <property type="evidence" value="ECO:0007669"/>
    <property type="project" value="Ensembl"/>
</dbReference>
<comment type="subcellular location">
    <subcellularLocation>
        <location evidence="1">Cytoplasm</location>
    </subcellularLocation>
</comment>
<evidence type="ECO:0000256" key="1">
    <source>
        <dbReference type="ARBA" id="ARBA00004496"/>
    </source>
</evidence>
<dbReference type="Proteomes" id="UP000233220">
    <property type="component" value="Unplaced"/>
</dbReference>
<dbReference type="PROSITE" id="PS51886">
    <property type="entry name" value="TLDC"/>
    <property type="match status" value="1"/>
</dbReference>
<comment type="similarity">
    <text evidence="2">Belongs to the IFI44 family.</text>
</comment>
<sequence>MAVTTRLTWLQEKILQNYFGEKRLSLLYKASVHGFSKQDLLDRCYNRGPTLTVIYSGDHIIGAYSQMGYQQGKYAAILLFTLQGTKISKCETVQYTPEILFDDECIPLFSIGFQINVRIQKVMMGSKKMENLELGGSCAMPFQECEVFRCEDLPDERKMKVVTELRKSLSSALRTYESYGSLVQQIRILLFFNSVRSVFQGHVTHQALVGTNTTGISEKYRTYSIRNGEDGNSLPFILCDSLGLGEKEKGLYVDDIVSILNGHIPDRYQFNPMKPITSSHDNYIDSPSLKDRIHCVAFVFDANSIEHFSPEMIAKIKSIRRVLIKCDMVHVALLTHVDNIDLITKADLIEIDRCVPVKSKIEEFQRKLGFALPDILVELDPIKDVLILSALRRMLWAADDFLENLPLEQTGNQKKEIIKYAKGKK</sequence>
<name>A0A2K6TQ13_SAIBB</name>
<dbReference type="InterPro" id="IPR006571">
    <property type="entry name" value="TLDc_dom"/>
</dbReference>